<dbReference type="Pfam" id="PF03443">
    <property type="entry name" value="AA9"/>
    <property type="match status" value="1"/>
</dbReference>
<comment type="caution">
    <text evidence="17">The sequence shown here is derived from an EMBL/GenBank/DDBJ whole genome shotgun (WGS) entry which is preliminary data.</text>
</comment>
<dbReference type="PANTHER" id="PTHR33353:SF10">
    <property type="entry name" value="ENDO-BETA-1,4-GLUCANASE D"/>
    <property type="match status" value="1"/>
</dbReference>
<evidence type="ECO:0000256" key="3">
    <source>
        <dbReference type="ARBA" id="ARBA00022525"/>
    </source>
</evidence>
<comment type="cofactor">
    <cofactor evidence="1">
        <name>Cu(2+)</name>
        <dbReference type="ChEBI" id="CHEBI:29036"/>
    </cofactor>
</comment>
<evidence type="ECO:0000259" key="16">
    <source>
        <dbReference type="Pfam" id="PF03443"/>
    </source>
</evidence>
<proteinExistence type="inferred from homology"/>
<keyword evidence="18" id="KW-1185">Reference proteome</keyword>
<evidence type="ECO:0000313" key="18">
    <source>
        <dbReference type="Proteomes" id="UP001556367"/>
    </source>
</evidence>
<keyword evidence="7" id="KW-0560">Oxidoreductase</keyword>
<reference evidence="18" key="1">
    <citation type="submission" date="2024-06" db="EMBL/GenBank/DDBJ databases">
        <title>Multi-omics analyses provide insights into the biosynthesis of the anticancer antibiotic pleurotin in Hohenbuehelia grisea.</title>
        <authorList>
            <person name="Weaver J.A."/>
            <person name="Alberti F."/>
        </authorList>
    </citation>
    <scope>NUCLEOTIDE SEQUENCE [LARGE SCALE GENOMIC DNA]</scope>
    <source>
        <strain evidence="18">T-177</strain>
    </source>
</reference>
<dbReference type="Gene3D" id="2.70.50.70">
    <property type="match status" value="1"/>
</dbReference>
<accession>A0ABR3JYY9</accession>
<dbReference type="Proteomes" id="UP001556367">
    <property type="component" value="Unassembled WGS sequence"/>
</dbReference>
<comment type="similarity">
    <text evidence="13">Belongs to the polysaccharide monooxygenase AA9 family.</text>
</comment>
<evidence type="ECO:0000256" key="13">
    <source>
        <dbReference type="ARBA" id="ARBA00044502"/>
    </source>
</evidence>
<keyword evidence="5" id="KW-0732">Signal</keyword>
<feature type="domain" description="Auxiliary Activity family 9 catalytic" evidence="16">
    <location>
        <begin position="51"/>
        <end position="259"/>
    </location>
</feature>
<comment type="catalytic activity">
    <reaction evidence="14">
        <text>[(1-&gt;4)-beta-D-glucosyl]n+m + reduced acceptor + O2 = 4-dehydro-beta-D-glucosyl-[(1-&gt;4)-beta-D-glucosyl]n-1 + [(1-&gt;4)-beta-D-glucosyl]m + acceptor + H2O.</text>
        <dbReference type="EC" id="1.14.99.56"/>
    </reaction>
</comment>
<name>A0ABR3JYY9_9AGAR</name>
<keyword evidence="10" id="KW-1015">Disulfide bond</keyword>
<protein>
    <recommendedName>
        <fullName evidence="15">lytic cellulose monooxygenase (C4-dehydrogenating)</fullName>
        <ecNumber evidence="15">1.14.99.56</ecNumber>
    </recommendedName>
</protein>
<keyword evidence="3" id="KW-0964">Secreted</keyword>
<gene>
    <name evidence="17" type="ORF">HGRIS_005660</name>
</gene>
<keyword evidence="4" id="KW-0479">Metal-binding</keyword>
<evidence type="ECO:0000256" key="2">
    <source>
        <dbReference type="ARBA" id="ARBA00004613"/>
    </source>
</evidence>
<keyword evidence="6" id="KW-0136">Cellulose degradation</keyword>
<evidence type="ECO:0000256" key="1">
    <source>
        <dbReference type="ARBA" id="ARBA00001973"/>
    </source>
</evidence>
<evidence type="ECO:0000256" key="8">
    <source>
        <dbReference type="ARBA" id="ARBA00023008"/>
    </source>
</evidence>
<keyword evidence="11" id="KW-0119">Carbohydrate metabolism</keyword>
<evidence type="ECO:0000313" key="17">
    <source>
        <dbReference type="EMBL" id="KAL0960630.1"/>
    </source>
</evidence>
<evidence type="ECO:0000256" key="6">
    <source>
        <dbReference type="ARBA" id="ARBA00023001"/>
    </source>
</evidence>
<dbReference type="EC" id="1.14.99.56" evidence="15"/>
<evidence type="ECO:0000256" key="14">
    <source>
        <dbReference type="ARBA" id="ARBA00045077"/>
    </source>
</evidence>
<sequence>MSDTPAEVYPVQHRVRGIYASAHVLLFLQSEMKLSALATLVAAAAQLVAGHYVMPAIIANGTSTAEWSVVRTTQNHYSNGPITNVQDPLFRCYELDMNATPGQTGTATIVAGTTVGFKAGSGQTFFHPGYFSVYLTPASPVNSASAGSGKTWFKIWEWSPTWTASGGYVFASQNTNQVTFTLPKSLKNGAYLMRVEHIALHSANTFGGAQFYISCAQVNVVGGGNSLPTTNLVSIPGVYDGHEPGILLNIYYDPSSTGYKPPGPPVWTG</sequence>
<evidence type="ECO:0000256" key="9">
    <source>
        <dbReference type="ARBA" id="ARBA00023033"/>
    </source>
</evidence>
<organism evidence="17 18">
    <name type="scientific">Hohenbuehelia grisea</name>
    <dbReference type="NCBI Taxonomy" id="104357"/>
    <lineage>
        <taxon>Eukaryota</taxon>
        <taxon>Fungi</taxon>
        <taxon>Dikarya</taxon>
        <taxon>Basidiomycota</taxon>
        <taxon>Agaricomycotina</taxon>
        <taxon>Agaricomycetes</taxon>
        <taxon>Agaricomycetidae</taxon>
        <taxon>Agaricales</taxon>
        <taxon>Pleurotineae</taxon>
        <taxon>Pleurotaceae</taxon>
        <taxon>Hohenbuehelia</taxon>
    </lineage>
</organism>
<evidence type="ECO:0000256" key="4">
    <source>
        <dbReference type="ARBA" id="ARBA00022723"/>
    </source>
</evidence>
<keyword evidence="9" id="KW-0503">Monooxygenase</keyword>
<evidence type="ECO:0000256" key="15">
    <source>
        <dbReference type="ARBA" id="ARBA00047174"/>
    </source>
</evidence>
<dbReference type="PANTHER" id="PTHR33353">
    <property type="entry name" value="PUTATIVE (AFU_ORTHOLOGUE AFUA_1G12560)-RELATED"/>
    <property type="match status" value="1"/>
</dbReference>
<dbReference type="CDD" id="cd21175">
    <property type="entry name" value="LPMO_AA9"/>
    <property type="match status" value="1"/>
</dbReference>
<dbReference type="InterPro" id="IPR049892">
    <property type="entry name" value="AA9"/>
</dbReference>
<keyword evidence="12" id="KW-0624">Polysaccharide degradation</keyword>
<evidence type="ECO:0000256" key="5">
    <source>
        <dbReference type="ARBA" id="ARBA00022729"/>
    </source>
</evidence>
<dbReference type="EMBL" id="JASNQZ010000001">
    <property type="protein sequence ID" value="KAL0960630.1"/>
    <property type="molecule type" value="Genomic_DNA"/>
</dbReference>
<evidence type="ECO:0000256" key="10">
    <source>
        <dbReference type="ARBA" id="ARBA00023157"/>
    </source>
</evidence>
<evidence type="ECO:0000256" key="11">
    <source>
        <dbReference type="ARBA" id="ARBA00023277"/>
    </source>
</evidence>
<evidence type="ECO:0000256" key="7">
    <source>
        <dbReference type="ARBA" id="ARBA00023002"/>
    </source>
</evidence>
<evidence type="ECO:0000256" key="12">
    <source>
        <dbReference type="ARBA" id="ARBA00023326"/>
    </source>
</evidence>
<keyword evidence="8" id="KW-0186">Copper</keyword>
<dbReference type="InterPro" id="IPR005103">
    <property type="entry name" value="AA9_LPMO"/>
</dbReference>
<comment type="subcellular location">
    <subcellularLocation>
        <location evidence="2">Secreted</location>
    </subcellularLocation>
</comment>